<evidence type="ECO:0000313" key="1">
    <source>
        <dbReference type="EMBL" id="GHC69362.1"/>
    </source>
</evidence>
<proteinExistence type="predicted"/>
<dbReference type="EMBL" id="BMZO01000004">
    <property type="protein sequence ID" value="GHC69362.1"/>
    <property type="molecule type" value="Genomic_DNA"/>
</dbReference>
<reference evidence="1" key="1">
    <citation type="journal article" date="2014" name="Int. J. Syst. Evol. Microbiol.">
        <title>Complete genome sequence of Corynebacterium casei LMG S-19264T (=DSM 44701T), isolated from a smear-ripened cheese.</title>
        <authorList>
            <consortium name="US DOE Joint Genome Institute (JGI-PGF)"/>
            <person name="Walter F."/>
            <person name="Albersmeier A."/>
            <person name="Kalinowski J."/>
            <person name="Ruckert C."/>
        </authorList>
    </citation>
    <scope>NUCLEOTIDE SEQUENCE</scope>
    <source>
        <strain evidence="1">KCTC 42097</strain>
    </source>
</reference>
<reference evidence="1" key="2">
    <citation type="submission" date="2020-09" db="EMBL/GenBank/DDBJ databases">
        <authorList>
            <person name="Sun Q."/>
            <person name="Kim S."/>
        </authorList>
    </citation>
    <scope>NUCLEOTIDE SEQUENCE</scope>
    <source>
        <strain evidence="1">KCTC 42097</strain>
    </source>
</reference>
<protein>
    <submittedName>
        <fullName evidence="1">Uncharacterized protein</fullName>
    </submittedName>
</protein>
<dbReference type="AlphaFoldDB" id="A0A8J3GGL2"/>
<name>A0A8J3GGL2_9HYPH</name>
<dbReference type="Proteomes" id="UP000641137">
    <property type="component" value="Unassembled WGS sequence"/>
</dbReference>
<accession>A0A8J3GGL2</accession>
<dbReference type="RefSeq" id="WP_210310871.1">
    <property type="nucleotide sequence ID" value="NZ_BMZO01000004.1"/>
</dbReference>
<gene>
    <name evidence="1" type="ORF">GCM10010136_15120</name>
</gene>
<evidence type="ECO:0000313" key="2">
    <source>
        <dbReference type="Proteomes" id="UP000641137"/>
    </source>
</evidence>
<sequence>MKLADNHAFLSGFMLEKLVAGKSIHGIFSLPSVRALDSVDLPRNFMVVSDSLFHLDSIPAASFLGRFGHRDTRINGGPGLRQNRTFQWLPYLPGKITMVRQMGRDILTGPMSGCWVVSFLLDNSPYVGHIGTDLSANSEQSVQVKKSWNAAMLSGRVKLLSCFNPVGPGLPDAIFKLEPELRKDFYAVVDKSNAYYTLMTGLGKQLIGKDVVRVCSFYRMPPSSNLPF</sequence>
<comment type="caution">
    <text evidence="1">The sequence shown here is derived from an EMBL/GenBank/DDBJ whole genome shotgun (WGS) entry which is preliminary data.</text>
</comment>
<keyword evidence="2" id="KW-1185">Reference proteome</keyword>
<organism evidence="1 2">
    <name type="scientific">Limoniibacter endophyticus</name>
    <dbReference type="NCBI Taxonomy" id="1565040"/>
    <lineage>
        <taxon>Bacteria</taxon>
        <taxon>Pseudomonadati</taxon>
        <taxon>Pseudomonadota</taxon>
        <taxon>Alphaproteobacteria</taxon>
        <taxon>Hyphomicrobiales</taxon>
        <taxon>Bartonellaceae</taxon>
        <taxon>Limoniibacter</taxon>
    </lineage>
</organism>